<organism evidence="6 7">
    <name type="scientific">Microbacterium aquimaris</name>
    <dbReference type="NCBI Taxonomy" id="459816"/>
    <lineage>
        <taxon>Bacteria</taxon>
        <taxon>Bacillati</taxon>
        <taxon>Actinomycetota</taxon>
        <taxon>Actinomycetes</taxon>
        <taxon>Micrococcales</taxon>
        <taxon>Microbacteriaceae</taxon>
        <taxon>Microbacterium</taxon>
    </lineage>
</organism>
<dbReference type="Proteomes" id="UP001291912">
    <property type="component" value="Unassembled WGS sequence"/>
</dbReference>
<dbReference type="InterPro" id="IPR055170">
    <property type="entry name" value="GFO_IDH_MocA-like_dom"/>
</dbReference>
<keyword evidence="1" id="KW-0560">Oxidoreductase</keyword>
<keyword evidence="7" id="KW-1185">Reference proteome</keyword>
<dbReference type="Gene3D" id="3.40.50.720">
    <property type="entry name" value="NAD(P)-binding Rossmann-like Domain"/>
    <property type="match status" value="1"/>
</dbReference>
<dbReference type="SUPFAM" id="SSF51735">
    <property type="entry name" value="NAD(P)-binding Rossmann-fold domains"/>
    <property type="match status" value="1"/>
</dbReference>
<dbReference type="InterPro" id="IPR000683">
    <property type="entry name" value="Gfo/Idh/MocA-like_OxRdtase_N"/>
</dbReference>
<dbReference type="PANTHER" id="PTHR43818">
    <property type="entry name" value="BCDNA.GH03377"/>
    <property type="match status" value="1"/>
</dbReference>
<comment type="caution">
    <text evidence="6">The sequence shown here is derived from an EMBL/GenBank/DDBJ whole genome shotgun (WGS) entry which is preliminary data.</text>
</comment>
<evidence type="ECO:0000256" key="3">
    <source>
        <dbReference type="SAM" id="MobiDB-lite"/>
    </source>
</evidence>
<dbReference type="InterPro" id="IPR050463">
    <property type="entry name" value="Gfo/Idh/MocA_oxidrdct_glycsds"/>
</dbReference>
<evidence type="ECO:0000313" key="6">
    <source>
        <dbReference type="EMBL" id="MDZ8160338.1"/>
    </source>
</evidence>
<name>A0ABU5N2N1_9MICO</name>
<dbReference type="InterPro" id="IPR036291">
    <property type="entry name" value="NAD(P)-bd_dom_sf"/>
</dbReference>
<dbReference type="SUPFAM" id="SSF55347">
    <property type="entry name" value="Glyceraldehyde-3-phosphate dehydrogenase-like, C-terminal domain"/>
    <property type="match status" value="1"/>
</dbReference>
<feature type="domain" description="GFO/IDH/MocA-like oxidoreductase" evidence="5">
    <location>
        <begin position="132"/>
        <end position="265"/>
    </location>
</feature>
<feature type="domain" description="Gfo/Idh/MocA-like oxidoreductase N-terminal" evidence="4">
    <location>
        <begin position="7"/>
        <end position="120"/>
    </location>
</feature>
<protein>
    <submittedName>
        <fullName evidence="6">Gfo/Idh/MocA family oxidoreductase</fullName>
    </submittedName>
</protein>
<evidence type="ECO:0000259" key="4">
    <source>
        <dbReference type="Pfam" id="PF01408"/>
    </source>
</evidence>
<proteinExistence type="predicted"/>
<evidence type="ECO:0000256" key="1">
    <source>
        <dbReference type="ARBA" id="ARBA00023002"/>
    </source>
</evidence>
<dbReference type="Gene3D" id="3.30.360.10">
    <property type="entry name" value="Dihydrodipicolinate Reductase, domain 2"/>
    <property type="match status" value="1"/>
</dbReference>
<reference evidence="6 7" key="1">
    <citation type="submission" date="2023-10" db="EMBL/GenBank/DDBJ databases">
        <title>Microbacterium xanthum sp. nov., isolated from seaweed.</title>
        <authorList>
            <person name="Lee S.D."/>
        </authorList>
    </citation>
    <scope>NUCLEOTIDE SEQUENCE [LARGE SCALE GENOMIC DNA]</scope>
    <source>
        <strain evidence="6 7">KCTC 19124</strain>
    </source>
</reference>
<feature type="region of interest" description="Disordered" evidence="3">
    <location>
        <begin position="342"/>
        <end position="361"/>
    </location>
</feature>
<evidence type="ECO:0000259" key="5">
    <source>
        <dbReference type="Pfam" id="PF22725"/>
    </source>
</evidence>
<dbReference type="Pfam" id="PF22725">
    <property type="entry name" value="GFO_IDH_MocA_C3"/>
    <property type="match status" value="1"/>
</dbReference>
<accession>A0ABU5N2N1</accession>
<keyword evidence="2" id="KW-0520">NAD</keyword>
<dbReference type="PANTHER" id="PTHR43818:SF11">
    <property type="entry name" value="BCDNA.GH03377"/>
    <property type="match status" value="1"/>
</dbReference>
<evidence type="ECO:0000313" key="7">
    <source>
        <dbReference type="Proteomes" id="UP001291912"/>
    </source>
</evidence>
<sequence length="361" mass="36863">MGSPHTVGIVGLGVISRAYLDTLAGVDGVRITAVADLDLDRAEAAAADLPGCRALTTSELVADPDVDTVLNLTIPAAHAEVALAAIAGGKDVFGEKPLAATFAEAQGVMAAAERAGVRVGCAPDTVLGTGVQTGRRAVDDGLIGDPVGATATWVSPGHEHWHPQPDFYYRAGGGPLLDMGPYYLTSLVQVLGPVVAVSGAASRARATRVIGSGPRAGEHVAVEIDTHIAGVLEHAGGAISTVTMSFDGVATSARPLEVYGTEGAVVLPDPNLHAGDVSLHRRGGEGWEELPPSAGYEDAARGVGLLDFVAGHGRAGGAMALHVLEIMESLHEAAAVHARRELTTTVERPSPVPLTPASAWR</sequence>
<dbReference type="EMBL" id="JAWJYN010000001">
    <property type="protein sequence ID" value="MDZ8160338.1"/>
    <property type="molecule type" value="Genomic_DNA"/>
</dbReference>
<gene>
    <name evidence="6" type="ORF">R2Q92_00705</name>
</gene>
<dbReference type="RefSeq" id="WP_194423073.1">
    <property type="nucleotide sequence ID" value="NZ_BAAAPT010000001.1"/>
</dbReference>
<evidence type="ECO:0000256" key="2">
    <source>
        <dbReference type="ARBA" id="ARBA00023027"/>
    </source>
</evidence>
<dbReference type="Pfam" id="PF01408">
    <property type="entry name" value="GFO_IDH_MocA"/>
    <property type="match status" value="1"/>
</dbReference>